<dbReference type="InterPro" id="IPR005247">
    <property type="entry name" value="YbhB_YbcL/LppC-like"/>
</dbReference>
<dbReference type="Proteomes" id="UP001165341">
    <property type="component" value="Unassembled WGS sequence"/>
</dbReference>
<dbReference type="InterPro" id="IPR008914">
    <property type="entry name" value="PEBP"/>
</dbReference>
<dbReference type="SUPFAM" id="SSF49777">
    <property type="entry name" value="PEBP-like"/>
    <property type="match status" value="1"/>
</dbReference>
<keyword evidence="3" id="KW-1185">Reference proteome</keyword>
<dbReference type="Pfam" id="PF01161">
    <property type="entry name" value="PBP"/>
    <property type="match status" value="1"/>
</dbReference>
<proteinExistence type="inferred from homology"/>
<dbReference type="EMBL" id="JALGAR010000001">
    <property type="protein sequence ID" value="MCI4656809.1"/>
    <property type="molecule type" value="Genomic_DNA"/>
</dbReference>
<protein>
    <submittedName>
        <fullName evidence="2">YbhB/YbcL family Raf kinase inhibitor-like protein</fullName>
    </submittedName>
</protein>
<reference evidence="2" key="1">
    <citation type="submission" date="2022-03" db="EMBL/GenBank/DDBJ databases">
        <title>Cryobacterium sp. nov. strain ZS14-85, isolated from Antarctic soil.</title>
        <authorList>
            <person name="Li J."/>
            <person name="Niu G."/>
        </authorList>
    </citation>
    <scope>NUCLEOTIDE SEQUENCE</scope>
    <source>
        <strain evidence="2">ZS14-85</strain>
    </source>
</reference>
<dbReference type="CDD" id="cd00865">
    <property type="entry name" value="PEBP_bact_arch"/>
    <property type="match status" value="1"/>
</dbReference>
<dbReference type="RefSeq" id="WP_241976342.1">
    <property type="nucleotide sequence ID" value="NZ_JALGAR010000001.1"/>
</dbReference>
<dbReference type="PANTHER" id="PTHR30289">
    <property type="entry name" value="UNCHARACTERIZED PROTEIN YBCL-RELATED"/>
    <property type="match status" value="1"/>
</dbReference>
<dbReference type="NCBIfam" id="TIGR00481">
    <property type="entry name" value="YbhB/YbcL family Raf kinase inhibitor-like protein"/>
    <property type="match status" value="1"/>
</dbReference>
<dbReference type="AlphaFoldDB" id="A0AA41QU95"/>
<evidence type="ECO:0000313" key="2">
    <source>
        <dbReference type="EMBL" id="MCI4656809.1"/>
    </source>
</evidence>
<evidence type="ECO:0000256" key="1">
    <source>
        <dbReference type="ARBA" id="ARBA00007120"/>
    </source>
</evidence>
<dbReference type="PANTHER" id="PTHR30289:SF1">
    <property type="entry name" value="PEBP (PHOSPHATIDYLETHANOLAMINE-BINDING PROTEIN) FAMILY PROTEIN"/>
    <property type="match status" value="1"/>
</dbReference>
<dbReference type="Gene3D" id="3.90.280.10">
    <property type="entry name" value="PEBP-like"/>
    <property type="match status" value="1"/>
</dbReference>
<name>A0AA41QU95_9MICO</name>
<gene>
    <name evidence="2" type="ORF">MQH31_03140</name>
</gene>
<comment type="caution">
    <text evidence="2">The sequence shown here is derived from an EMBL/GenBank/DDBJ whole genome shotgun (WGS) entry which is preliminary data.</text>
</comment>
<comment type="similarity">
    <text evidence="1">Belongs to the UPF0098 family.</text>
</comment>
<dbReference type="InterPro" id="IPR036610">
    <property type="entry name" value="PEBP-like_sf"/>
</dbReference>
<accession>A0AA41QU95</accession>
<evidence type="ECO:0000313" key="3">
    <source>
        <dbReference type="Proteomes" id="UP001165341"/>
    </source>
</evidence>
<sequence length="181" mass="19449">MTHDQMMRTPYDQIGEVPTFTLESTDVKNGEELAPPQRSGIFGAGGSDTSPELHWSGFPAGTRSFAVTMYDPLAPTASGFWHWAVADIPVTTTSLPTGAGEENSSTLPPGAWQLTNDASLRRYLGAAPPAGHGRHNYYIAVHALDVDTIGIPETSTPAFLTFNLGGHTLARAVITPWWEAR</sequence>
<organism evidence="2 3">
    <name type="scientific">Cryobacterium zhongshanensis</name>
    <dbReference type="NCBI Taxonomy" id="2928153"/>
    <lineage>
        <taxon>Bacteria</taxon>
        <taxon>Bacillati</taxon>
        <taxon>Actinomycetota</taxon>
        <taxon>Actinomycetes</taxon>
        <taxon>Micrococcales</taxon>
        <taxon>Microbacteriaceae</taxon>
        <taxon>Cryobacterium</taxon>
    </lineage>
</organism>